<sequence>DVIEVFIETLHGTAFELLVSPADTVVSIKSRISRLEGIPVSQQHLIWQSQELQDDCSLHECNITDGATIKLVLGMRGGPINTRKAYLEDRSALHDVAKYLDSRGEEVTLEVPRLRAVRLVVMRDGDKVHLYTVLDSNPRPHSGLLSEDNTPRELSDEDSASESRRHRENEITRQKLEQLQRRMRYCRLRKEGQPVFVGETELKGTKAICASPKAVLPPIEPPKPQPSGKQDDAAAGAVTGAVAADNETPPVVPRITLPPPNVPGFGKKKADKALGGTVLPQLAAASGCSRNAPRHWRSPSSIQGASQATYLPPPVLRAEASGALPKRSERTTGALHGRASAGIQGRCRKVLLLATLGPVGPSSSRCASLPEEGGAACAAEPARYYKVLPPVGRQEQGCLPCLPRDCERQPGQDLAAAVASMLEPLELDWPEFERPRTAPARFVRVSVIHRTKAARPIVSSPCTPDKGPACNTKTSSAAGSAKTAGPIALPSPLPVKPLPLAAGPQSPLPLGRKPLRPLSSATLLQMPSAASDVGRQESVDALKLPPPSDNSVPTSNGPSNGNSERSAGSSTDASGSAATGANVATMPAEASASAVSTAGSAGSMSAETSASMTGTASGSNMALSVDVGTVSSAELSAGNGSELMPITLDEDSSSTSESKTDDVPADPLHPPPGKAKKKGKRCSWCNKKTGLASTYVCRCGSTFCAVHRYAEAHACSHDYKAEGRYILQRNNPVVKAAKLPKI</sequence>
<evidence type="ECO:0000256" key="1">
    <source>
        <dbReference type="ARBA" id="ARBA00022723"/>
    </source>
</evidence>
<dbReference type="PROSITE" id="PS51039">
    <property type="entry name" value="ZF_AN1"/>
    <property type="match status" value="1"/>
</dbReference>
<dbReference type="Pfam" id="PF01428">
    <property type="entry name" value="zf-AN1"/>
    <property type="match status" value="1"/>
</dbReference>
<dbReference type="Pfam" id="PF00240">
    <property type="entry name" value="ubiquitin"/>
    <property type="match status" value="1"/>
</dbReference>
<feature type="compositionally biased region" description="Low complexity" evidence="5">
    <location>
        <begin position="472"/>
        <end position="488"/>
    </location>
</feature>
<dbReference type="GO" id="GO:0008270">
    <property type="term" value="F:zinc ion binding"/>
    <property type="evidence" value="ECO:0007669"/>
    <property type="project" value="UniProtKB-KW"/>
</dbReference>
<evidence type="ECO:0000256" key="5">
    <source>
        <dbReference type="SAM" id="MobiDB-lite"/>
    </source>
</evidence>
<dbReference type="InterPro" id="IPR029071">
    <property type="entry name" value="Ubiquitin-like_domsf"/>
</dbReference>
<feature type="region of interest" description="Disordered" evidence="5">
    <location>
        <begin position="636"/>
        <end position="679"/>
    </location>
</feature>
<dbReference type="InterPro" id="IPR000058">
    <property type="entry name" value="Znf_AN1"/>
</dbReference>
<dbReference type="SUPFAM" id="SSF54236">
    <property type="entry name" value="Ubiquitin-like"/>
    <property type="match status" value="1"/>
</dbReference>
<feature type="domain" description="AN1-type" evidence="7">
    <location>
        <begin position="676"/>
        <end position="723"/>
    </location>
</feature>
<protein>
    <submittedName>
        <fullName evidence="8">Putative ubiquitin-like domain of an1</fullName>
    </submittedName>
</protein>
<evidence type="ECO:0000259" key="6">
    <source>
        <dbReference type="PROSITE" id="PS50053"/>
    </source>
</evidence>
<reference evidence="8" key="1">
    <citation type="journal article" date="2017" name="Ticks Tick Borne Dis.">
        <title>An insight into the sialome of Hyalomma excavatum.</title>
        <authorList>
            <person name="Ribeiro J.M."/>
            <person name="Slovak M."/>
            <person name="Francischetti I.M."/>
        </authorList>
    </citation>
    <scope>NUCLEOTIDE SEQUENCE</scope>
    <source>
        <strain evidence="8">Samish</strain>
        <tissue evidence="8">Salivary glands</tissue>
    </source>
</reference>
<dbReference type="EMBL" id="GEFH01000838">
    <property type="protein sequence ID" value="JAP67743.1"/>
    <property type="molecule type" value="mRNA"/>
</dbReference>
<keyword evidence="2 4" id="KW-0863">Zinc-finger</keyword>
<evidence type="ECO:0000256" key="3">
    <source>
        <dbReference type="ARBA" id="ARBA00022833"/>
    </source>
</evidence>
<feature type="domain" description="Ubiquitin-like" evidence="6">
    <location>
        <begin position="3"/>
        <end position="78"/>
    </location>
</feature>
<dbReference type="CDD" id="cd01802">
    <property type="entry name" value="Ubl_ZFAND4"/>
    <property type="match status" value="1"/>
</dbReference>
<feature type="non-terminal residue" evidence="8">
    <location>
        <position position="1"/>
    </location>
</feature>
<dbReference type="InterPro" id="IPR019956">
    <property type="entry name" value="Ubiquitin_dom"/>
</dbReference>
<feature type="region of interest" description="Disordered" evidence="5">
    <location>
        <begin position="214"/>
        <end position="235"/>
    </location>
</feature>
<feature type="compositionally biased region" description="Polar residues" evidence="5">
    <location>
        <begin position="549"/>
        <end position="565"/>
    </location>
</feature>
<feature type="region of interest" description="Disordered" evidence="5">
    <location>
        <begin position="457"/>
        <end position="490"/>
    </location>
</feature>
<dbReference type="InterPro" id="IPR035896">
    <property type="entry name" value="AN1-like_Znf"/>
</dbReference>
<dbReference type="PANTHER" id="PTHR46728">
    <property type="entry name" value="AN1-TYPE ZINC FINGER PROTEIN 4"/>
    <property type="match status" value="1"/>
</dbReference>
<dbReference type="Gene3D" id="4.10.1110.10">
    <property type="entry name" value="AN1-like Zinc finger"/>
    <property type="match status" value="1"/>
</dbReference>
<feature type="region of interest" description="Disordered" evidence="5">
    <location>
        <begin position="133"/>
        <end position="176"/>
    </location>
</feature>
<name>A0A131XKR7_9ACAR</name>
<dbReference type="PRINTS" id="PR00348">
    <property type="entry name" value="UBIQUITIN"/>
</dbReference>
<dbReference type="SUPFAM" id="SSF118310">
    <property type="entry name" value="AN1-like Zinc finger"/>
    <property type="match status" value="1"/>
</dbReference>
<dbReference type="PANTHER" id="PTHR46728:SF1">
    <property type="entry name" value="AN1-TYPE ZINC FINGER PROTEIN 4"/>
    <property type="match status" value="1"/>
</dbReference>
<feature type="compositionally biased region" description="Low complexity" evidence="5">
    <location>
        <begin position="566"/>
        <end position="581"/>
    </location>
</feature>
<dbReference type="SMART" id="SM00154">
    <property type="entry name" value="ZnF_AN1"/>
    <property type="match status" value="1"/>
</dbReference>
<keyword evidence="1" id="KW-0479">Metal-binding</keyword>
<dbReference type="Gene3D" id="3.10.20.90">
    <property type="entry name" value="Phosphatidylinositol 3-kinase Catalytic Subunit, Chain A, domain 1"/>
    <property type="match status" value="1"/>
</dbReference>
<accession>A0A131XKR7</accession>
<dbReference type="InterPro" id="IPR000626">
    <property type="entry name" value="Ubiquitin-like_dom"/>
</dbReference>
<evidence type="ECO:0000259" key="7">
    <source>
        <dbReference type="PROSITE" id="PS51039"/>
    </source>
</evidence>
<dbReference type="AlphaFoldDB" id="A0A131XKR7"/>
<feature type="compositionally biased region" description="Basic and acidic residues" evidence="5">
    <location>
        <begin position="161"/>
        <end position="176"/>
    </location>
</feature>
<feature type="region of interest" description="Disordered" evidence="5">
    <location>
        <begin position="540"/>
        <end position="581"/>
    </location>
</feature>
<organism evidence="8">
    <name type="scientific">Hyalomma excavatum</name>
    <dbReference type="NCBI Taxonomy" id="257692"/>
    <lineage>
        <taxon>Eukaryota</taxon>
        <taxon>Metazoa</taxon>
        <taxon>Ecdysozoa</taxon>
        <taxon>Arthropoda</taxon>
        <taxon>Chelicerata</taxon>
        <taxon>Arachnida</taxon>
        <taxon>Acari</taxon>
        <taxon>Parasitiformes</taxon>
        <taxon>Ixodida</taxon>
        <taxon>Ixodoidea</taxon>
        <taxon>Ixodidae</taxon>
        <taxon>Hyalomminae</taxon>
        <taxon>Hyalomma</taxon>
    </lineage>
</organism>
<evidence type="ECO:0000313" key="8">
    <source>
        <dbReference type="EMBL" id="JAP67743.1"/>
    </source>
</evidence>
<dbReference type="PROSITE" id="PS50053">
    <property type="entry name" value="UBIQUITIN_2"/>
    <property type="match status" value="1"/>
</dbReference>
<proteinExistence type="evidence at transcript level"/>
<dbReference type="SMART" id="SM00213">
    <property type="entry name" value="UBQ"/>
    <property type="match status" value="1"/>
</dbReference>
<dbReference type="InterPro" id="IPR053061">
    <property type="entry name" value="AN1-type_zinc_finger"/>
</dbReference>
<evidence type="ECO:0000256" key="4">
    <source>
        <dbReference type="PROSITE-ProRule" id="PRU00449"/>
    </source>
</evidence>
<keyword evidence="3" id="KW-0862">Zinc</keyword>
<evidence type="ECO:0000256" key="2">
    <source>
        <dbReference type="ARBA" id="ARBA00022771"/>
    </source>
</evidence>